<dbReference type="PROSITE" id="PS51819">
    <property type="entry name" value="VOC"/>
    <property type="match status" value="1"/>
</dbReference>
<feature type="domain" description="VOC" evidence="1">
    <location>
        <begin position="10"/>
        <end position="134"/>
    </location>
</feature>
<evidence type="ECO:0000313" key="2">
    <source>
        <dbReference type="EMBL" id="MFD1129089.1"/>
    </source>
</evidence>
<dbReference type="EMBL" id="JBHTKX010000001">
    <property type="protein sequence ID" value="MFD1129089.1"/>
    <property type="molecule type" value="Genomic_DNA"/>
</dbReference>
<evidence type="ECO:0000259" key="1">
    <source>
        <dbReference type="PROSITE" id="PS51819"/>
    </source>
</evidence>
<dbReference type="InterPro" id="IPR029068">
    <property type="entry name" value="Glyas_Bleomycin-R_OHBP_Dase"/>
</dbReference>
<keyword evidence="3" id="KW-1185">Reference proteome</keyword>
<organism evidence="2 3">
    <name type="scientific">Paenibacillus provencensis</name>
    <dbReference type="NCBI Taxonomy" id="441151"/>
    <lineage>
        <taxon>Bacteria</taxon>
        <taxon>Bacillati</taxon>
        <taxon>Bacillota</taxon>
        <taxon>Bacilli</taxon>
        <taxon>Bacillales</taxon>
        <taxon>Paenibacillaceae</taxon>
        <taxon>Paenibacillus</taxon>
    </lineage>
</organism>
<dbReference type="Proteomes" id="UP001597169">
    <property type="component" value="Unassembled WGS sequence"/>
</dbReference>
<dbReference type="Gene3D" id="3.10.180.10">
    <property type="entry name" value="2,3-Dihydroxybiphenyl 1,2-Dioxygenase, domain 1"/>
    <property type="match status" value="1"/>
</dbReference>
<protein>
    <submittedName>
        <fullName evidence="2">VOC family protein</fullName>
    </submittedName>
</protein>
<dbReference type="SUPFAM" id="SSF54593">
    <property type="entry name" value="Glyoxalase/Bleomycin resistance protein/Dihydroxybiphenyl dioxygenase"/>
    <property type="match status" value="1"/>
</dbReference>
<name>A0ABW3Q0K2_9BACL</name>
<dbReference type="Pfam" id="PF00903">
    <property type="entry name" value="Glyoxalase"/>
    <property type="match status" value="1"/>
</dbReference>
<gene>
    <name evidence="2" type="ORF">ACFQ3J_12980</name>
</gene>
<sequence>MKVNTEMIKGLFETHLNVSNYEISAEFYERLLNITPLHEDRNRKSKFYWVGKPGESMLGIRENYPTRDIQRQHFAFRVELEDIINAMDYLNDLGIESTNFYGDRSDDLMVFPFMAAVSIYFDDPDGHSVEFIAMLDDEPRPDLEIMSWKEWDRLHER</sequence>
<dbReference type="InterPro" id="IPR004360">
    <property type="entry name" value="Glyas_Fos-R_dOase_dom"/>
</dbReference>
<proteinExistence type="predicted"/>
<reference evidence="3" key="1">
    <citation type="journal article" date="2019" name="Int. J. Syst. Evol. Microbiol.">
        <title>The Global Catalogue of Microorganisms (GCM) 10K type strain sequencing project: providing services to taxonomists for standard genome sequencing and annotation.</title>
        <authorList>
            <consortium name="The Broad Institute Genomics Platform"/>
            <consortium name="The Broad Institute Genome Sequencing Center for Infectious Disease"/>
            <person name="Wu L."/>
            <person name="Ma J."/>
        </authorList>
    </citation>
    <scope>NUCLEOTIDE SEQUENCE [LARGE SCALE GENOMIC DNA]</scope>
    <source>
        <strain evidence="3">CCUG 53519</strain>
    </source>
</reference>
<dbReference type="RefSeq" id="WP_251582023.1">
    <property type="nucleotide sequence ID" value="NZ_JBHTKX010000001.1"/>
</dbReference>
<comment type="caution">
    <text evidence="2">The sequence shown here is derived from an EMBL/GenBank/DDBJ whole genome shotgun (WGS) entry which is preliminary data.</text>
</comment>
<dbReference type="InterPro" id="IPR037523">
    <property type="entry name" value="VOC_core"/>
</dbReference>
<accession>A0ABW3Q0K2</accession>
<evidence type="ECO:0000313" key="3">
    <source>
        <dbReference type="Proteomes" id="UP001597169"/>
    </source>
</evidence>